<evidence type="ECO:0000256" key="3">
    <source>
        <dbReference type="ARBA" id="ARBA00023125"/>
    </source>
</evidence>
<evidence type="ECO:0000256" key="1">
    <source>
        <dbReference type="ARBA" id="ARBA00009437"/>
    </source>
</evidence>
<dbReference type="Gene3D" id="3.40.190.10">
    <property type="entry name" value="Periplasmic binding protein-like II"/>
    <property type="match status" value="2"/>
</dbReference>
<dbReference type="GO" id="GO:0003700">
    <property type="term" value="F:DNA-binding transcription factor activity"/>
    <property type="evidence" value="ECO:0007669"/>
    <property type="project" value="InterPro"/>
</dbReference>
<gene>
    <name evidence="6" type="ORF">CYD53_107248</name>
</gene>
<keyword evidence="3" id="KW-0238">DNA-binding</keyword>
<dbReference type="PANTHER" id="PTHR30579:SF7">
    <property type="entry name" value="HTH-TYPE TRANSCRIPTIONAL REGULATOR LRHA-RELATED"/>
    <property type="match status" value="1"/>
</dbReference>
<accession>A0A2S4MA07</accession>
<dbReference type="Pfam" id="PF00126">
    <property type="entry name" value="HTH_1"/>
    <property type="match status" value="1"/>
</dbReference>
<evidence type="ECO:0000259" key="5">
    <source>
        <dbReference type="PROSITE" id="PS50931"/>
    </source>
</evidence>
<dbReference type="PROSITE" id="PS50931">
    <property type="entry name" value="HTH_LYSR"/>
    <property type="match status" value="1"/>
</dbReference>
<keyword evidence="2" id="KW-0805">Transcription regulation</keyword>
<proteinExistence type="inferred from homology"/>
<dbReference type="InterPro" id="IPR036390">
    <property type="entry name" value="WH_DNA-bd_sf"/>
</dbReference>
<dbReference type="Gene3D" id="1.10.10.10">
    <property type="entry name" value="Winged helix-like DNA-binding domain superfamily/Winged helix DNA-binding domain"/>
    <property type="match status" value="1"/>
</dbReference>
<dbReference type="SUPFAM" id="SSF46785">
    <property type="entry name" value="Winged helix' DNA-binding domain"/>
    <property type="match status" value="1"/>
</dbReference>
<dbReference type="InterPro" id="IPR000847">
    <property type="entry name" value="LysR_HTH_N"/>
</dbReference>
<evidence type="ECO:0000256" key="2">
    <source>
        <dbReference type="ARBA" id="ARBA00023015"/>
    </source>
</evidence>
<comment type="similarity">
    <text evidence="1">Belongs to the LysR transcriptional regulatory family.</text>
</comment>
<dbReference type="Pfam" id="PF03466">
    <property type="entry name" value="LysR_substrate"/>
    <property type="match status" value="1"/>
</dbReference>
<protein>
    <submittedName>
        <fullName evidence="6">LysR family transcriptional regulator</fullName>
    </submittedName>
</protein>
<keyword evidence="7" id="KW-1185">Reference proteome</keyword>
<evidence type="ECO:0000256" key="4">
    <source>
        <dbReference type="ARBA" id="ARBA00023163"/>
    </source>
</evidence>
<evidence type="ECO:0000313" key="7">
    <source>
        <dbReference type="Proteomes" id="UP000236919"/>
    </source>
</evidence>
<comment type="caution">
    <text evidence="6">The sequence shown here is derived from an EMBL/GenBank/DDBJ whole genome shotgun (WGS) entry which is preliminary data.</text>
</comment>
<dbReference type="InterPro" id="IPR050176">
    <property type="entry name" value="LTTR"/>
</dbReference>
<dbReference type="Proteomes" id="UP000236919">
    <property type="component" value="Unassembled WGS sequence"/>
</dbReference>
<dbReference type="PANTHER" id="PTHR30579">
    <property type="entry name" value="TRANSCRIPTIONAL REGULATOR"/>
    <property type="match status" value="1"/>
</dbReference>
<evidence type="ECO:0000313" key="6">
    <source>
        <dbReference type="EMBL" id="POR51465.1"/>
    </source>
</evidence>
<dbReference type="AlphaFoldDB" id="A0A2S4MA07"/>
<keyword evidence="4" id="KW-0804">Transcription</keyword>
<name>A0A2S4MA07_9HYPH</name>
<feature type="domain" description="HTH lysR-type" evidence="5">
    <location>
        <begin position="6"/>
        <end position="63"/>
    </location>
</feature>
<dbReference type="EMBL" id="PQFZ01000007">
    <property type="protein sequence ID" value="POR51465.1"/>
    <property type="molecule type" value="Genomic_DNA"/>
</dbReference>
<dbReference type="InterPro" id="IPR036388">
    <property type="entry name" value="WH-like_DNA-bd_sf"/>
</dbReference>
<dbReference type="SUPFAM" id="SSF53850">
    <property type="entry name" value="Periplasmic binding protein-like II"/>
    <property type="match status" value="1"/>
</dbReference>
<organism evidence="6 7">
    <name type="scientific">Bosea psychrotolerans</name>
    <dbReference type="NCBI Taxonomy" id="1871628"/>
    <lineage>
        <taxon>Bacteria</taxon>
        <taxon>Pseudomonadati</taxon>
        <taxon>Pseudomonadota</taxon>
        <taxon>Alphaproteobacteria</taxon>
        <taxon>Hyphomicrobiales</taxon>
        <taxon>Boseaceae</taxon>
        <taxon>Bosea</taxon>
    </lineage>
</organism>
<dbReference type="GO" id="GO:0003677">
    <property type="term" value="F:DNA binding"/>
    <property type="evidence" value="ECO:0007669"/>
    <property type="project" value="UniProtKB-KW"/>
</dbReference>
<dbReference type="InterPro" id="IPR005119">
    <property type="entry name" value="LysR_subst-bd"/>
</dbReference>
<sequence>MVMRTLDLALLRNFAVIARTGSISVASLQIGRTQSALSMQMQRLEALTGQALLHRSGSGVRLTTAGDKLLAHAESLLARHDEILADMRGTGLKGSVSLGCPEDYSIAFLPDLLREFCALHPDVELRMVCAPTSELRPLLHRRQIEMALVSLPDPAGAEVIRSENFAWVANAAEPEVLDQAVLPLALSAPMTLDYRAACDAMEAAGRRYRVAFASNSLAGLIAIARSGHAISVLTRTAVPPDLHIVSAGLPVLPAIGIALEFAELRPSSAARALGDHIAAVLPSLAGEARPISRSGSASPASRGL</sequence>
<reference evidence="6 7" key="1">
    <citation type="submission" date="2018-01" db="EMBL/GenBank/DDBJ databases">
        <title>Genomic Encyclopedia of Type Strains, Phase III (KMG-III): the genomes of soil and plant-associated and newly described type strains.</title>
        <authorList>
            <person name="Whitman W."/>
        </authorList>
    </citation>
    <scope>NUCLEOTIDE SEQUENCE [LARGE SCALE GENOMIC DNA]</scope>
    <source>
        <strain evidence="6 7">1131</strain>
    </source>
</reference>